<evidence type="ECO:0000259" key="8">
    <source>
        <dbReference type="PROSITE" id="PS50928"/>
    </source>
</evidence>
<accession>A0ABZ2M8L4</accession>
<organism evidence="9 10">
    <name type="scientific">Pendulispora albinea</name>
    <dbReference type="NCBI Taxonomy" id="2741071"/>
    <lineage>
        <taxon>Bacteria</taxon>
        <taxon>Pseudomonadati</taxon>
        <taxon>Myxococcota</taxon>
        <taxon>Myxococcia</taxon>
        <taxon>Myxococcales</taxon>
        <taxon>Sorangiineae</taxon>
        <taxon>Pendulisporaceae</taxon>
        <taxon>Pendulispora</taxon>
    </lineage>
</organism>
<dbReference type="InterPro" id="IPR000515">
    <property type="entry name" value="MetI-like"/>
</dbReference>
<dbReference type="CDD" id="cd06261">
    <property type="entry name" value="TM_PBP2"/>
    <property type="match status" value="1"/>
</dbReference>
<proteinExistence type="inferred from homology"/>
<keyword evidence="10" id="KW-1185">Reference proteome</keyword>
<dbReference type="InterPro" id="IPR035906">
    <property type="entry name" value="MetI-like_sf"/>
</dbReference>
<keyword evidence="3" id="KW-1003">Cell membrane</keyword>
<dbReference type="PROSITE" id="PS50928">
    <property type="entry name" value="ABC_TM1"/>
    <property type="match status" value="1"/>
</dbReference>
<dbReference type="Pfam" id="PF19300">
    <property type="entry name" value="BPD_transp_1_N"/>
    <property type="match status" value="1"/>
</dbReference>
<feature type="transmembrane region" description="Helical" evidence="7">
    <location>
        <begin position="168"/>
        <end position="188"/>
    </location>
</feature>
<evidence type="ECO:0000256" key="6">
    <source>
        <dbReference type="ARBA" id="ARBA00023136"/>
    </source>
</evidence>
<evidence type="ECO:0000313" key="10">
    <source>
        <dbReference type="Proteomes" id="UP001370348"/>
    </source>
</evidence>
<evidence type="ECO:0000256" key="7">
    <source>
        <dbReference type="RuleBase" id="RU363032"/>
    </source>
</evidence>
<keyword evidence="5 7" id="KW-1133">Transmembrane helix</keyword>
<evidence type="ECO:0000256" key="5">
    <source>
        <dbReference type="ARBA" id="ARBA00022989"/>
    </source>
</evidence>
<evidence type="ECO:0000256" key="2">
    <source>
        <dbReference type="ARBA" id="ARBA00022448"/>
    </source>
</evidence>
<dbReference type="RefSeq" id="WP_394828468.1">
    <property type="nucleotide sequence ID" value="NZ_CP089984.1"/>
</dbReference>
<dbReference type="PANTHER" id="PTHR43163">
    <property type="entry name" value="DIPEPTIDE TRANSPORT SYSTEM PERMEASE PROTEIN DPPB-RELATED"/>
    <property type="match status" value="1"/>
</dbReference>
<dbReference type="PANTHER" id="PTHR43163:SF6">
    <property type="entry name" value="DIPEPTIDE TRANSPORT SYSTEM PERMEASE PROTEIN DPPB-RELATED"/>
    <property type="match status" value="1"/>
</dbReference>
<evidence type="ECO:0000313" key="9">
    <source>
        <dbReference type="EMBL" id="WXB18843.1"/>
    </source>
</evidence>
<dbReference type="Proteomes" id="UP001370348">
    <property type="component" value="Chromosome"/>
</dbReference>
<feature type="transmembrane region" description="Helical" evidence="7">
    <location>
        <begin position="277"/>
        <end position="298"/>
    </location>
</feature>
<comment type="similarity">
    <text evidence="7">Belongs to the binding-protein-dependent transport system permease family.</text>
</comment>
<gene>
    <name evidence="9" type="ORF">LZC94_16590</name>
</gene>
<sequence>MAWSTAEAALVLLVLASLVFVALRTLPGDPAALILGDQASAEELAALRARLGFDRPLYVQYAHFLRGLLSLDFGDSLRRPGVRAGARVLEALGPTGELAALAVAMGSVLGVTGAVLAVGPWLGTARRFVERAFVAVAATPLLAFAPLLTYVLAVKWRLLPLPGDPDAGFLGLLFASGLLAIPLSAHVARIGRVALLEVSGAPFLTVVRAKGGSFARTWYLHGLPATAGPIVTTIGTQLGALLGGAVVLERLFERPGLGTLILESYASRDLPVLEASVVAAGALFVLTQAIAGAVHAAIDPRVRS</sequence>
<dbReference type="EMBL" id="CP089984">
    <property type="protein sequence ID" value="WXB18843.1"/>
    <property type="molecule type" value="Genomic_DNA"/>
</dbReference>
<evidence type="ECO:0000256" key="4">
    <source>
        <dbReference type="ARBA" id="ARBA00022692"/>
    </source>
</evidence>
<feature type="transmembrane region" description="Helical" evidence="7">
    <location>
        <begin position="134"/>
        <end position="156"/>
    </location>
</feature>
<keyword evidence="4 7" id="KW-0812">Transmembrane</keyword>
<evidence type="ECO:0000256" key="3">
    <source>
        <dbReference type="ARBA" id="ARBA00022475"/>
    </source>
</evidence>
<comment type="subcellular location">
    <subcellularLocation>
        <location evidence="1 7">Cell membrane</location>
        <topology evidence="1 7">Multi-pass membrane protein</topology>
    </subcellularLocation>
</comment>
<feature type="transmembrane region" description="Helical" evidence="7">
    <location>
        <begin position="98"/>
        <end position="122"/>
    </location>
</feature>
<name>A0ABZ2M8L4_9BACT</name>
<reference evidence="9 10" key="1">
    <citation type="submission" date="2021-12" db="EMBL/GenBank/DDBJ databases">
        <title>Discovery of the Pendulisporaceae a myxobacterial family with distinct sporulation behavior and unique specialized metabolism.</title>
        <authorList>
            <person name="Garcia R."/>
            <person name="Popoff A."/>
            <person name="Bader C.D."/>
            <person name="Loehr J."/>
            <person name="Walesch S."/>
            <person name="Walt C."/>
            <person name="Boldt J."/>
            <person name="Bunk B."/>
            <person name="Haeckl F.J.F.P.J."/>
            <person name="Gunesch A.P."/>
            <person name="Birkelbach J."/>
            <person name="Nuebel U."/>
            <person name="Pietschmann T."/>
            <person name="Bach T."/>
            <person name="Mueller R."/>
        </authorList>
    </citation>
    <scope>NUCLEOTIDE SEQUENCE [LARGE SCALE GENOMIC DNA]</scope>
    <source>
        <strain evidence="9 10">MSr11954</strain>
    </source>
</reference>
<dbReference type="Pfam" id="PF00528">
    <property type="entry name" value="BPD_transp_1"/>
    <property type="match status" value="1"/>
</dbReference>
<dbReference type="InterPro" id="IPR045621">
    <property type="entry name" value="BPD_transp_1_N"/>
</dbReference>
<evidence type="ECO:0000256" key="1">
    <source>
        <dbReference type="ARBA" id="ARBA00004651"/>
    </source>
</evidence>
<feature type="domain" description="ABC transmembrane type-1" evidence="8">
    <location>
        <begin position="92"/>
        <end position="295"/>
    </location>
</feature>
<keyword evidence="2 7" id="KW-0813">Transport</keyword>
<keyword evidence="6 7" id="KW-0472">Membrane</keyword>
<protein>
    <submittedName>
        <fullName evidence="9">ABC transporter permease</fullName>
    </submittedName>
</protein>
<dbReference type="SUPFAM" id="SSF161098">
    <property type="entry name" value="MetI-like"/>
    <property type="match status" value="1"/>
</dbReference>